<evidence type="ECO:0000256" key="8">
    <source>
        <dbReference type="ARBA" id="ARBA00022741"/>
    </source>
</evidence>
<dbReference type="SUPFAM" id="SSF55874">
    <property type="entry name" value="ATPase domain of HSP90 chaperone/DNA topoisomerase II/histidine kinase"/>
    <property type="match status" value="1"/>
</dbReference>
<evidence type="ECO:0000256" key="4">
    <source>
        <dbReference type="ARBA" id="ARBA00022475"/>
    </source>
</evidence>
<dbReference type="Gene3D" id="1.10.287.130">
    <property type="match status" value="1"/>
</dbReference>
<dbReference type="InterPro" id="IPR050398">
    <property type="entry name" value="HssS/ArlS-like"/>
</dbReference>
<dbReference type="SMART" id="SM00387">
    <property type="entry name" value="HATPase_c"/>
    <property type="match status" value="1"/>
</dbReference>
<dbReference type="EC" id="2.7.13.3" evidence="3"/>
<keyword evidence="13" id="KW-0472">Membrane</keyword>
<dbReference type="Pfam" id="PF02518">
    <property type="entry name" value="HATPase_c"/>
    <property type="match status" value="1"/>
</dbReference>
<sequence>MMILAIIVIILLLLCGYLLFVLFDVKRVISQLNVIIQDSTNQELNLHSRNFLVKDLAHKVNLLLNKHQKSEQQLYQLKGEQDVAIHNIAHDLRTPLTVASGYTQVLLKNTTIQNDDRQSLERIEQNLNNVAKHLDLLLMYNRLNEHKLALNFQKINVTNFLQEMILGMYEALTSKKIELKLNLQSNCWWVVDHDAFQRILQNILGNILEHGTATATITLKSDDQRLWLKFENSLAQPIRNPDRLTNRFYTEDLARKSENAGLGLYITEKLAKLMNGTMTIQTKKTNFTIELAFIKKNL</sequence>
<evidence type="ECO:0000313" key="15">
    <source>
        <dbReference type="Proteomes" id="UP000078582"/>
    </source>
</evidence>
<organism evidence="14 15">
    <name type="scientific">Loigolactobacillus backii</name>
    <dbReference type="NCBI Taxonomy" id="375175"/>
    <lineage>
        <taxon>Bacteria</taxon>
        <taxon>Bacillati</taxon>
        <taxon>Bacillota</taxon>
        <taxon>Bacilli</taxon>
        <taxon>Lactobacillales</taxon>
        <taxon>Lactobacillaceae</taxon>
        <taxon>Loigolactobacillus</taxon>
    </lineage>
</organism>
<dbReference type="KEGG" id="lbt:AYR52_08065"/>
<dbReference type="GeneID" id="42981786"/>
<keyword evidence="11" id="KW-1133">Transmembrane helix</keyword>
<keyword evidence="15" id="KW-1185">Reference proteome</keyword>
<evidence type="ECO:0000256" key="2">
    <source>
        <dbReference type="ARBA" id="ARBA00004651"/>
    </source>
</evidence>
<evidence type="ECO:0000256" key="13">
    <source>
        <dbReference type="ARBA" id="ARBA00023136"/>
    </source>
</evidence>
<comment type="catalytic activity">
    <reaction evidence="1">
        <text>ATP + protein L-histidine = ADP + protein N-phospho-L-histidine.</text>
        <dbReference type="EC" id="2.7.13.3"/>
    </reaction>
</comment>
<evidence type="ECO:0000256" key="9">
    <source>
        <dbReference type="ARBA" id="ARBA00022777"/>
    </source>
</evidence>
<dbReference type="PRINTS" id="PR01780">
    <property type="entry name" value="LANTIREGPROT"/>
</dbReference>
<evidence type="ECO:0000256" key="3">
    <source>
        <dbReference type="ARBA" id="ARBA00012438"/>
    </source>
</evidence>
<dbReference type="EMBL" id="CP014873">
    <property type="protein sequence ID" value="ANK62358.1"/>
    <property type="molecule type" value="Genomic_DNA"/>
</dbReference>
<dbReference type="OrthoDB" id="9792991at2"/>
<evidence type="ECO:0000256" key="7">
    <source>
        <dbReference type="ARBA" id="ARBA00022692"/>
    </source>
</evidence>
<evidence type="ECO:0000256" key="1">
    <source>
        <dbReference type="ARBA" id="ARBA00000085"/>
    </source>
</evidence>
<gene>
    <name evidence="14" type="ORF">AYR53_05920</name>
</gene>
<dbReference type="GO" id="GO:0000155">
    <property type="term" value="F:phosphorelay sensor kinase activity"/>
    <property type="evidence" value="ECO:0007669"/>
    <property type="project" value="InterPro"/>
</dbReference>
<evidence type="ECO:0000313" key="14">
    <source>
        <dbReference type="EMBL" id="ANK62358.1"/>
    </source>
</evidence>
<dbReference type="InterPro" id="IPR008358">
    <property type="entry name" value="Sig_transdc_His_kin/Pase_MprB"/>
</dbReference>
<dbReference type="CDD" id="cd00075">
    <property type="entry name" value="HATPase"/>
    <property type="match status" value="1"/>
</dbReference>
<name>A0A192H253_9LACO</name>
<evidence type="ECO:0000256" key="11">
    <source>
        <dbReference type="ARBA" id="ARBA00022989"/>
    </source>
</evidence>
<dbReference type="STRING" id="375175.AYR53_05920"/>
<dbReference type="SMART" id="SM00388">
    <property type="entry name" value="HisKA"/>
    <property type="match status" value="1"/>
</dbReference>
<dbReference type="Pfam" id="PF00512">
    <property type="entry name" value="HisKA"/>
    <property type="match status" value="1"/>
</dbReference>
<dbReference type="CDD" id="cd00082">
    <property type="entry name" value="HisKA"/>
    <property type="match status" value="1"/>
</dbReference>
<comment type="subcellular location">
    <subcellularLocation>
        <location evidence="2">Cell membrane</location>
        <topology evidence="2">Multi-pass membrane protein</topology>
    </subcellularLocation>
</comment>
<dbReference type="GO" id="GO:0005524">
    <property type="term" value="F:ATP binding"/>
    <property type="evidence" value="ECO:0007669"/>
    <property type="project" value="UniProtKB-KW"/>
</dbReference>
<keyword evidence="7" id="KW-0812">Transmembrane</keyword>
<dbReference type="InterPro" id="IPR005467">
    <property type="entry name" value="His_kinase_dom"/>
</dbReference>
<evidence type="ECO:0000256" key="5">
    <source>
        <dbReference type="ARBA" id="ARBA00022553"/>
    </source>
</evidence>
<keyword evidence="9" id="KW-0418">Kinase</keyword>
<dbReference type="InterPro" id="IPR036097">
    <property type="entry name" value="HisK_dim/P_sf"/>
</dbReference>
<evidence type="ECO:0000256" key="12">
    <source>
        <dbReference type="ARBA" id="ARBA00023012"/>
    </source>
</evidence>
<dbReference type="InterPro" id="IPR003661">
    <property type="entry name" value="HisK_dim/P_dom"/>
</dbReference>
<dbReference type="Proteomes" id="UP000078582">
    <property type="component" value="Chromosome"/>
</dbReference>
<protein>
    <recommendedName>
        <fullName evidence="3">histidine kinase</fullName>
        <ecNumber evidence="3">2.7.13.3</ecNumber>
    </recommendedName>
</protein>
<dbReference type="RefSeq" id="WP_068225522.1">
    <property type="nucleotide sequence ID" value="NZ_CP014623.1"/>
</dbReference>
<proteinExistence type="predicted"/>
<dbReference type="GO" id="GO:0005886">
    <property type="term" value="C:plasma membrane"/>
    <property type="evidence" value="ECO:0007669"/>
    <property type="project" value="UniProtKB-SubCell"/>
</dbReference>
<dbReference type="SUPFAM" id="SSF47384">
    <property type="entry name" value="Homodimeric domain of signal transducing histidine kinase"/>
    <property type="match status" value="1"/>
</dbReference>
<dbReference type="PANTHER" id="PTHR45528">
    <property type="entry name" value="SENSOR HISTIDINE KINASE CPXA"/>
    <property type="match status" value="1"/>
</dbReference>
<dbReference type="PROSITE" id="PS50109">
    <property type="entry name" value="HIS_KIN"/>
    <property type="match status" value="1"/>
</dbReference>
<keyword evidence="10" id="KW-0067">ATP-binding</keyword>
<dbReference type="InterPro" id="IPR003594">
    <property type="entry name" value="HATPase_dom"/>
</dbReference>
<dbReference type="AlphaFoldDB" id="A0A192H253"/>
<reference evidence="14 15" key="1">
    <citation type="submission" date="2016-03" db="EMBL/GenBank/DDBJ databases">
        <title>Pediococcus and Lactobacillus from brewery environment - whole genome sequencing and assembly.</title>
        <authorList>
            <person name="Behr J."/>
            <person name="Geissler A.J."/>
            <person name="Vogel R.F."/>
        </authorList>
    </citation>
    <scope>NUCLEOTIDE SEQUENCE [LARGE SCALE GENOMIC DNA]</scope>
    <source>
        <strain evidence="14 15">TMW 1.1989</strain>
    </source>
</reference>
<keyword evidence="12" id="KW-0902">Two-component regulatory system</keyword>
<evidence type="ECO:0000256" key="10">
    <source>
        <dbReference type="ARBA" id="ARBA00022840"/>
    </source>
</evidence>
<keyword evidence="4" id="KW-1003">Cell membrane</keyword>
<dbReference type="InterPro" id="IPR036890">
    <property type="entry name" value="HATPase_C_sf"/>
</dbReference>
<accession>A0A192H253</accession>
<keyword evidence="6" id="KW-0808">Transferase</keyword>
<keyword evidence="5" id="KW-0597">Phosphoprotein</keyword>
<evidence type="ECO:0000256" key="6">
    <source>
        <dbReference type="ARBA" id="ARBA00022679"/>
    </source>
</evidence>
<keyword evidence="8" id="KW-0547">Nucleotide-binding</keyword>
<dbReference type="PANTHER" id="PTHR45528:SF1">
    <property type="entry name" value="SENSOR HISTIDINE KINASE CPXA"/>
    <property type="match status" value="1"/>
</dbReference>
<dbReference type="Gene3D" id="3.30.565.10">
    <property type="entry name" value="Histidine kinase-like ATPase, C-terminal domain"/>
    <property type="match status" value="1"/>
</dbReference>